<dbReference type="RefSeq" id="XP_022580499.1">
    <property type="nucleotide sequence ID" value="XM_022724867.1"/>
</dbReference>
<keyword evidence="1" id="KW-0472">Membrane</keyword>
<evidence type="ECO:0008006" key="5">
    <source>
        <dbReference type="Google" id="ProtNLM"/>
    </source>
</evidence>
<feature type="transmembrane region" description="Helical" evidence="1">
    <location>
        <begin position="199"/>
        <end position="222"/>
    </location>
</feature>
<dbReference type="GeneID" id="34611332"/>
<dbReference type="EMBL" id="KV878343">
    <property type="protein sequence ID" value="OJJ45989.1"/>
    <property type="molecule type" value="Genomic_DNA"/>
</dbReference>
<accession>A0A1L9SFM5</accession>
<keyword evidence="1" id="KW-0812">Transmembrane</keyword>
<feature type="signal peptide" evidence="2">
    <location>
        <begin position="1"/>
        <end position="17"/>
    </location>
</feature>
<gene>
    <name evidence="3" type="ORF">ASPZODRAFT_142626</name>
</gene>
<dbReference type="OrthoDB" id="5215637at2759"/>
<keyword evidence="4" id="KW-1185">Reference proteome</keyword>
<dbReference type="Proteomes" id="UP000184188">
    <property type="component" value="Unassembled WGS sequence"/>
</dbReference>
<evidence type="ECO:0000256" key="2">
    <source>
        <dbReference type="SAM" id="SignalP"/>
    </source>
</evidence>
<evidence type="ECO:0000313" key="3">
    <source>
        <dbReference type="EMBL" id="OJJ45989.1"/>
    </source>
</evidence>
<protein>
    <recommendedName>
        <fullName evidence="5">Mid2 domain-containing protein</fullName>
    </recommendedName>
</protein>
<reference evidence="4" key="1">
    <citation type="journal article" date="2017" name="Genome Biol.">
        <title>Comparative genomics reveals high biological diversity and specific adaptations in the industrially and medically important fungal genus Aspergillus.</title>
        <authorList>
            <person name="de Vries R.P."/>
            <person name="Riley R."/>
            <person name="Wiebenga A."/>
            <person name="Aguilar-Osorio G."/>
            <person name="Amillis S."/>
            <person name="Uchima C.A."/>
            <person name="Anderluh G."/>
            <person name="Asadollahi M."/>
            <person name="Askin M."/>
            <person name="Barry K."/>
            <person name="Battaglia E."/>
            <person name="Bayram O."/>
            <person name="Benocci T."/>
            <person name="Braus-Stromeyer S.A."/>
            <person name="Caldana C."/>
            <person name="Canovas D."/>
            <person name="Cerqueira G.C."/>
            <person name="Chen F."/>
            <person name="Chen W."/>
            <person name="Choi C."/>
            <person name="Clum A."/>
            <person name="Dos Santos R.A."/>
            <person name="Damasio A.R."/>
            <person name="Diallinas G."/>
            <person name="Emri T."/>
            <person name="Fekete E."/>
            <person name="Flipphi M."/>
            <person name="Freyberg S."/>
            <person name="Gallo A."/>
            <person name="Gournas C."/>
            <person name="Habgood R."/>
            <person name="Hainaut M."/>
            <person name="Harispe M.L."/>
            <person name="Henrissat B."/>
            <person name="Hilden K.S."/>
            <person name="Hope R."/>
            <person name="Hossain A."/>
            <person name="Karabika E."/>
            <person name="Karaffa L."/>
            <person name="Karanyi Z."/>
            <person name="Krasevec N."/>
            <person name="Kuo A."/>
            <person name="Kusch H."/>
            <person name="LaButti K."/>
            <person name="Lagendijk E.L."/>
            <person name="Lapidus A."/>
            <person name="Levasseur A."/>
            <person name="Lindquist E."/>
            <person name="Lipzen A."/>
            <person name="Logrieco A.F."/>
            <person name="MacCabe A."/>
            <person name="Maekelae M.R."/>
            <person name="Malavazi I."/>
            <person name="Melin P."/>
            <person name="Meyer V."/>
            <person name="Mielnichuk N."/>
            <person name="Miskei M."/>
            <person name="Molnar A.P."/>
            <person name="Mule G."/>
            <person name="Ngan C.Y."/>
            <person name="Orejas M."/>
            <person name="Orosz E."/>
            <person name="Ouedraogo J.P."/>
            <person name="Overkamp K.M."/>
            <person name="Park H.-S."/>
            <person name="Perrone G."/>
            <person name="Piumi F."/>
            <person name="Punt P.J."/>
            <person name="Ram A.F."/>
            <person name="Ramon A."/>
            <person name="Rauscher S."/>
            <person name="Record E."/>
            <person name="Riano-Pachon D.M."/>
            <person name="Robert V."/>
            <person name="Roehrig J."/>
            <person name="Ruller R."/>
            <person name="Salamov A."/>
            <person name="Salih N.S."/>
            <person name="Samson R.A."/>
            <person name="Sandor E."/>
            <person name="Sanguinetti M."/>
            <person name="Schuetze T."/>
            <person name="Sepcic K."/>
            <person name="Shelest E."/>
            <person name="Sherlock G."/>
            <person name="Sophianopoulou V."/>
            <person name="Squina F.M."/>
            <person name="Sun H."/>
            <person name="Susca A."/>
            <person name="Todd R.B."/>
            <person name="Tsang A."/>
            <person name="Unkles S.E."/>
            <person name="van de Wiele N."/>
            <person name="van Rossen-Uffink D."/>
            <person name="Oliveira J.V."/>
            <person name="Vesth T.C."/>
            <person name="Visser J."/>
            <person name="Yu J.-H."/>
            <person name="Zhou M."/>
            <person name="Andersen M.R."/>
            <person name="Archer D.B."/>
            <person name="Baker S.E."/>
            <person name="Benoit I."/>
            <person name="Brakhage A.A."/>
            <person name="Braus G.H."/>
            <person name="Fischer R."/>
            <person name="Frisvad J.C."/>
            <person name="Goldman G.H."/>
            <person name="Houbraken J."/>
            <person name="Oakley B."/>
            <person name="Pocsi I."/>
            <person name="Scazzocchio C."/>
            <person name="Seiboth B."/>
            <person name="vanKuyk P.A."/>
            <person name="Wortman J."/>
            <person name="Dyer P.S."/>
            <person name="Grigoriev I.V."/>
        </authorList>
    </citation>
    <scope>NUCLEOTIDE SEQUENCE [LARGE SCALE GENOMIC DNA]</scope>
    <source>
        <strain evidence="4">CBS 506.65</strain>
    </source>
</reference>
<sequence length="278" mass="28989">MIMLPPIFLTILAVVSAQSCYYPDGSVADNDVPCTDNENTWCCGKGTICMTNLYCVNISPPYVLSAGSCTDVSWDQDTCAPECEEYANGDKRSAGVSIIELSANNSASPRIYEYCCGGITSNGSEAVCSYGSSFQIDTGTIIAGRAALVNYTDTSNTTSSSATATASVCPTIEKSPSATITASACPTTEKTLSGRSGNVAIGAGVGVPLGVIAVASLAWAFWERGQRRKLLTRGKALAVTPGPFVTTIPPSPFPFEGPPMGELGVQNRPVELFAYPGR</sequence>
<feature type="chain" id="PRO_5012679645" description="Mid2 domain-containing protein" evidence="2">
    <location>
        <begin position="18"/>
        <end position="278"/>
    </location>
</feature>
<dbReference type="VEuPathDB" id="FungiDB:ASPZODRAFT_142626"/>
<keyword evidence="1" id="KW-1133">Transmembrane helix</keyword>
<name>A0A1L9SFM5_9EURO</name>
<dbReference type="AlphaFoldDB" id="A0A1L9SFM5"/>
<proteinExistence type="predicted"/>
<organism evidence="3 4">
    <name type="scientific">Penicilliopsis zonata CBS 506.65</name>
    <dbReference type="NCBI Taxonomy" id="1073090"/>
    <lineage>
        <taxon>Eukaryota</taxon>
        <taxon>Fungi</taxon>
        <taxon>Dikarya</taxon>
        <taxon>Ascomycota</taxon>
        <taxon>Pezizomycotina</taxon>
        <taxon>Eurotiomycetes</taxon>
        <taxon>Eurotiomycetidae</taxon>
        <taxon>Eurotiales</taxon>
        <taxon>Aspergillaceae</taxon>
        <taxon>Penicilliopsis</taxon>
    </lineage>
</organism>
<evidence type="ECO:0000313" key="4">
    <source>
        <dbReference type="Proteomes" id="UP000184188"/>
    </source>
</evidence>
<dbReference type="STRING" id="1073090.A0A1L9SFM5"/>
<keyword evidence="2" id="KW-0732">Signal</keyword>
<evidence type="ECO:0000256" key="1">
    <source>
        <dbReference type="SAM" id="Phobius"/>
    </source>
</evidence>